<dbReference type="Pfam" id="PF03853">
    <property type="entry name" value="YjeF_N"/>
    <property type="match status" value="1"/>
</dbReference>
<dbReference type="NCBIfam" id="TIGR00197">
    <property type="entry name" value="yjeF_nterm"/>
    <property type="match status" value="1"/>
</dbReference>
<evidence type="ECO:0000256" key="7">
    <source>
        <dbReference type="ARBA" id="ARBA00022958"/>
    </source>
</evidence>
<dbReference type="PANTHER" id="PTHR13232:SF10">
    <property type="entry name" value="NAD(P)H-HYDRATE EPIMERASE"/>
    <property type="match status" value="1"/>
</dbReference>
<dbReference type="GO" id="GO:0052856">
    <property type="term" value="F:NAD(P)HX epimerase activity"/>
    <property type="evidence" value="ECO:0007669"/>
    <property type="project" value="UniProtKB-UniRule"/>
</dbReference>
<feature type="binding site" evidence="10">
    <location>
        <position position="123"/>
    </location>
    <ligand>
        <name>K(+)</name>
        <dbReference type="ChEBI" id="CHEBI:29103"/>
    </ligand>
</feature>
<keyword evidence="6 10" id="KW-0521">NADP</keyword>
<comment type="caution">
    <text evidence="12">The sequence shown here is derived from an EMBL/GenBank/DDBJ whole genome shotgun (WGS) entry which is preliminary data.</text>
</comment>
<keyword evidence="4 10" id="KW-0479">Metal-binding</keyword>
<dbReference type="Gene3D" id="3.40.50.10260">
    <property type="entry name" value="YjeF N-terminal domain"/>
    <property type="match status" value="1"/>
</dbReference>
<comment type="cofactor">
    <cofactor evidence="10">
        <name>K(+)</name>
        <dbReference type="ChEBI" id="CHEBI:29103"/>
    </cofactor>
    <text evidence="10">Binds 1 potassium ion per subunit.</text>
</comment>
<evidence type="ECO:0000256" key="8">
    <source>
        <dbReference type="ARBA" id="ARBA00023027"/>
    </source>
</evidence>
<feature type="binding site" evidence="10">
    <location>
        <begin position="60"/>
        <end position="64"/>
    </location>
    <ligand>
        <name>(6S)-NADPHX</name>
        <dbReference type="ChEBI" id="CHEBI:64076"/>
    </ligand>
</feature>
<dbReference type="InterPro" id="IPR036652">
    <property type="entry name" value="YjeF_N_dom_sf"/>
</dbReference>
<feature type="binding site" evidence="10">
    <location>
        <position position="159"/>
    </location>
    <ligand>
        <name>K(+)</name>
        <dbReference type="ChEBI" id="CHEBI:29103"/>
    </ligand>
</feature>
<evidence type="ECO:0000256" key="2">
    <source>
        <dbReference type="ARBA" id="ARBA00000909"/>
    </source>
</evidence>
<keyword evidence="13" id="KW-1185">Reference proteome</keyword>
<evidence type="ECO:0000256" key="4">
    <source>
        <dbReference type="ARBA" id="ARBA00022723"/>
    </source>
</evidence>
<dbReference type="InterPro" id="IPR004443">
    <property type="entry name" value="YjeF_N_dom"/>
</dbReference>
<dbReference type="PANTHER" id="PTHR13232">
    <property type="entry name" value="NAD(P)H-HYDRATE EPIMERASE"/>
    <property type="match status" value="1"/>
</dbReference>
<dbReference type="STRING" id="1291743.LOSG293_550070"/>
<comment type="catalytic activity">
    <reaction evidence="1 10">
        <text>(6R)-NADHX = (6S)-NADHX</text>
        <dbReference type="Rhea" id="RHEA:32215"/>
        <dbReference type="ChEBI" id="CHEBI:64074"/>
        <dbReference type="ChEBI" id="CHEBI:64075"/>
        <dbReference type="EC" id="5.1.99.6"/>
    </reaction>
</comment>
<comment type="catalytic activity">
    <reaction evidence="2 10">
        <text>(6R)-NADPHX = (6S)-NADPHX</text>
        <dbReference type="Rhea" id="RHEA:32227"/>
        <dbReference type="ChEBI" id="CHEBI:64076"/>
        <dbReference type="ChEBI" id="CHEBI:64077"/>
        <dbReference type="EC" id="5.1.99.6"/>
    </reaction>
</comment>
<evidence type="ECO:0000259" key="11">
    <source>
        <dbReference type="PROSITE" id="PS51385"/>
    </source>
</evidence>
<dbReference type="OrthoDB" id="9806925at2"/>
<feature type="domain" description="YjeF N-terminal" evidence="11">
    <location>
        <begin position="11"/>
        <end position="210"/>
    </location>
</feature>
<evidence type="ECO:0000256" key="6">
    <source>
        <dbReference type="ARBA" id="ARBA00022857"/>
    </source>
</evidence>
<keyword evidence="9 10" id="KW-0413">Isomerase</keyword>
<dbReference type="GO" id="GO:0046872">
    <property type="term" value="F:metal ion binding"/>
    <property type="evidence" value="ECO:0007669"/>
    <property type="project" value="UniProtKB-KW"/>
</dbReference>
<sequence length="210" mass="22002">MTKPVFSIQEAREADAYTINEVGIPSAVLMERAALAVANELQTNEAFDLSKTLVVAATGNNGGDGLAVARLLFVQGLDVTVLLLGNEAHATVETQRQLKICRHYRIPIVTTIADFAAFTTIVDGIFGVGLARPVEGAFAETIQAMNASPANIMAIDVPSGLQADTGEILGTAIQAATTVTMAARKLGFTAKSEPNTGHVIVADIGVYQPH</sequence>
<evidence type="ECO:0000313" key="12">
    <source>
        <dbReference type="EMBL" id="GAK48737.1"/>
    </source>
</evidence>
<comment type="function">
    <text evidence="10">Catalyzes the epimerization of the S- and R-forms of NAD(P)HX, a damaged form of NAD(P)H that is a result of enzymatic or heat-dependent hydration. This is a prerequisite for the S-specific NAD(P)H-hydrate dehydratase to allow the repair of both epimers of NAD(P)HX.</text>
</comment>
<dbReference type="Proteomes" id="UP000028700">
    <property type="component" value="Unassembled WGS sequence"/>
</dbReference>
<keyword evidence="5 10" id="KW-0547">Nucleotide-binding</keyword>
<evidence type="ECO:0000256" key="3">
    <source>
        <dbReference type="ARBA" id="ARBA00012228"/>
    </source>
</evidence>
<dbReference type="HAMAP" id="MF_01966">
    <property type="entry name" value="NADHX_epimerase"/>
    <property type="match status" value="1"/>
</dbReference>
<feature type="binding site" evidence="10">
    <location>
        <begin position="127"/>
        <end position="133"/>
    </location>
    <ligand>
        <name>(6S)-NADPHX</name>
        <dbReference type="ChEBI" id="CHEBI:64076"/>
    </ligand>
</feature>
<keyword evidence="8 10" id="KW-0520">NAD</keyword>
<gene>
    <name evidence="10" type="primary">nnrE</name>
    <name evidence="12" type="ORF">LOSG293_550070</name>
</gene>
<evidence type="ECO:0000256" key="9">
    <source>
        <dbReference type="ARBA" id="ARBA00023235"/>
    </source>
</evidence>
<feature type="binding site" evidence="10">
    <location>
        <position position="61"/>
    </location>
    <ligand>
        <name>K(+)</name>
        <dbReference type="ChEBI" id="CHEBI:29103"/>
    </ligand>
</feature>
<evidence type="ECO:0000313" key="13">
    <source>
        <dbReference type="Proteomes" id="UP000028700"/>
    </source>
</evidence>
<accession>A0A081BL19</accession>
<dbReference type="GO" id="GO:0016301">
    <property type="term" value="F:kinase activity"/>
    <property type="evidence" value="ECO:0007669"/>
    <property type="project" value="UniProtKB-KW"/>
</dbReference>
<dbReference type="SUPFAM" id="SSF64153">
    <property type="entry name" value="YjeF N-terminal domain-like"/>
    <property type="match status" value="1"/>
</dbReference>
<dbReference type="GO" id="GO:0000166">
    <property type="term" value="F:nucleotide binding"/>
    <property type="evidence" value="ECO:0007669"/>
    <property type="project" value="UniProtKB-KW"/>
</dbReference>
<dbReference type="AlphaFoldDB" id="A0A081BL19"/>
<reference evidence="12" key="1">
    <citation type="journal article" date="2014" name="Genome Announc.">
        <title>Draft Genome Sequence of Lactobacillus oryzae Strain SG293T.</title>
        <authorList>
            <person name="Tanizawa Y."/>
            <person name="Fujisawa T."/>
            <person name="Mochizuki T."/>
            <person name="Kaminuma E."/>
            <person name="Nakamura Y."/>
            <person name="Tohno M."/>
        </authorList>
    </citation>
    <scope>NUCLEOTIDE SEQUENCE [LARGE SCALE GENOMIC DNA]</scope>
    <source>
        <strain evidence="12">SG293</strain>
    </source>
</reference>
<protein>
    <recommendedName>
        <fullName evidence="3 10">NAD(P)H-hydrate epimerase</fullName>
        <ecNumber evidence="3 10">5.1.99.6</ecNumber>
    </recommendedName>
    <alternativeName>
        <fullName evidence="10">NAD(P)HX epimerase</fullName>
    </alternativeName>
</protein>
<dbReference type="InterPro" id="IPR032976">
    <property type="entry name" value="YJEFN_prot_NAXE-like"/>
</dbReference>
<dbReference type="EC" id="5.1.99.6" evidence="3 10"/>
<keyword evidence="12" id="KW-0418">Kinase</keyword>
<dbReference type="EMBL" id="BBJM01000055">
    <property type="protein sequence ID" value="GAK48737.1"/>
    <property type="molecule type" value="Genomic_DNA"/>
</dbReference>
<name>A0A081BL19_9LACO</name>
<evidence type="ECO:0000256" key="1">
    <source>
        <dbReference type="ARBA" id="ARBA00000013"/>
    </source>
</evidence>
<comment type="caution">
    <text evidence="10">Lacks conserved residue(s) required for the propagation of feature annotation.</text>
</comment>
<proteinExistence type="inferred from homology"/>
<keyword evidence="12" id="KW-0808">Transferase</keyword>
<evidence type="ECO:0000256" key="5">
    <source>
        <dbReference type="ARBA" id="ARBA00022741"/>
    </source>
</evidence>
<evidence type="ECO:0000256" key="10">
    <source>
        <dbReference type="HAMAP-Rule" id="MF_01966"/>
    </source>
</evidence>
<dbReference type="eggNOG" id="COG0062">
    <property type="taxonomic scope" value="Bacteria"/>
</dbReference>
<feature type="binding site" evidence="10">
    <location>
        <position position="156"/>
    </location>
    <ligand>
        <name>(6S)-NADPHX</name>
        <dbReference type="ChEBI" id="CHEBI:64076"/>
    </ligand>
</feature>
<keyword evidence="7 10" id="KW-0630">Potassium</keyword>
<dbReference type="PROSITE" id="PS51385">
    <property type="entry name" value="YJEF_N"/>
    <property type="match status" value="1"/>
</dbReference>
<organism evidence="12 13">
    <name type="scientific">Secundilactobacillus oryzae JCM 18671</name>
    <dbReference type="NCBI Taxonomy" id="1291743"/>
    <lineage>
        <taxon>Bacteria</taxon>
        <taxon>Bacillati</taxon>
        <taxon>Bacillota</taxon>
        <taxon>Bacilli</taxon>
        <taxon>Lactobacillales</taxon>
        <taxon>Lactobacillaceae</taxon>
        <taxon>Secundilactobacillus</taxon>
    </lineage>
</organism>
<comment type="similarity">
    <text evidence="10">Belongs to the NnrE/AIBP family.</text>
</comment>
<dbReference type="RefSeq" id="WP_034529732.1">
    <property type="nucleotide sequence ID" value="NZ_BBJM01000055.1"/>
</dbReference>